<dbReference type="RefSeq" id="WP_243848276.1">
    <property type="nucleotide sequence ID" value="NZ_BAAAES010000009.1"/>
</dbReference>
<gene>
    <name evidence="1" type="ORF">GCM10009102_27900</name>
</gene>
<organism evidence="1 2">
    <name type="scientific">Sphingomonas insulae</name>
    <dbReference type="NCBI Taxonomy" id="424800"/>
    <lineage>
        <taxon>Bacteria</taxon>
        <taxon>Pseudomonadati</taxon>
        <taxon>Pseudomonadota</taxon>
        <taxon>Alphaproteobacteria</taxon>
        <taxon>Sphingomonadales</taxon>
        <taxon>Sphingomonadaceae</taxon>
        <taxon>Sphingomonas</taxon>
    </lineage>
</organism>
<protein>
    <submittedName>
        <fullName evidence="1">Uncharacterized protein</fullName>
    </submittedName>
</protein>
<comment type="caution">
    <text evidence="1">The sequence shown here is derived from an EMBL/GenBank/DDBJ whole genome shotgun (WGS) entry which is preliminary data.</text>
</comment>
<proteinExistence type="predicted"/>
<evidence type="ECO:0000313" key="1">
    <source>
        <dbReference type="EMBL" id="GAA0674326.1"/>
    </source>
</evidence>
<sequence length="153" mass="16106">MGVLNHLIAPKRPKRKTLAATLRSPLGALLLPQFERLGLPAGELPHRGPTGSAWSRGYVLGAACASLQHQDSAPATDQECFTIARTAFAMTYGEADAHDLLAATVLAAEAHEPEVEDGMMQGASDLALMATGNTDVSALQFVIRNTEELVAGD</sequence>
<dbReference type="EMBL" id="BAAAES010000009">
    <property type="protein sequence ID" value="GAA0674326.1"/>
    <property type="molecule type" value="Genomic_DNA"/>
</dbReference>
<dbReference type="Proteomes" id="UP001500238">
    <property type="component" value="Unassembled WGS sequence"/>
</dbReference>
<evidence type="ECO:0000313" key="2">
    <source>
        <dbReference type="Proteomes" id="UP001500238"/>
    </source>
</evidence>
<accession>A0ABN1HZ05</accession>
<keyword evidence="2" id="KW-1185">Reference proteome</keyword>
<reference evidence="1 2" key="1">
    <citation type="journal article" date="2019" name="Int. J. Syst. Evol. Microbiol.">
        <title>The Global Catalogue of Microorganisms (GCM) 10K type strain sequencing project: providing services to taxonomists for standard genome sequencing and annotation.</title>
        <authorList>
            <consortium name="The Broad Institute Genomics Platform"/>
            <consortium name="The Broad Institute Genome Sequencing Center for Infectious Disease"/>
            <person name="Wu L."/>
            <person name="Ma J."/>
        </authorList>
    </citation>
    <scope>NUCLEOTIDE SEQUENCE [LARGE SCALE GENOMIC DNA]</scope>
    <source>
        <strain evidence="1 2">JCM 14603</strain>
    </source>
</reference>
<name>A0ABN1HZ05_9SPHN</name>